<dbReference type="EMBL" id="BKCJ010229369">
    <property type="protein sequence ID" value="GEY98812.1"/>
    <property type="molecule type" value="Genomic_DNA"/>
</dbReference>
<evidence type="ECO:0000313" key="2">
    <source>
        <dbReference type="EMBL" id="GEY98812.1"/>
    </source>
</evidence>
<feature type="region of interest" description="Disordered" evidence="1">
    <location>
        <begin position="8"/>
        <end position="28"/>
    </location>
</feature>
<accession>A0A699HZZ7</accession>
<dbReference type="AlphaFoldDB" id="A0A699HZZ7"/>
<proteinExistence type="predicted"/>
<reference evidence="2" key="1">
    <citation type="journal article" date="2019" name="Sci. Rep.">
        <title>Draft genome of Tanacetum cinerariifolium, the natural source of mosquito coil.</title>
        <authorList>
            <person name="Yamashiro T."/>
            <person name="Shiraishi A."/>
            <person name="Satake H."/>
            <person name="Nakayama K."/>
        </authorList>
    </citation>
    <scope>NUCLEOTIDE SEQUENCE</scope>
</reference>
<sequence>MHVYVELVEKDEEHNSDSDSDSDSEYENEIVDEEHVVDEVEVNMNNFKFQIYEEDESSGNDTIVPNVNVTEDNLEVLDFDSLESDLEDVPENARSLGLRKLNKKHSSSKFFISREFANRDLAKDLIRYHAVEMIFFLLVVSSSDVSSSVLNGNESELLTSAYPYHLSNSVGGPSFTPLGNFPFDGPSFTSLWTFPFDGPSFTSSLTTVALNQIRVPAKGRAHCDMLINNVSKVFNRQLLDAKDSPIITALEFVRKYLMKMIVIVQKVIQKCDGPLTPAVAKLFDKIKAASTGCTVEWNGSELYQGYVGVTAAQVDVNTA</sequence>
<dbReference type="PANTHER" id="PTHR31973">
    <property type="entry name" value="POLYPROTEIN, PUTATIVE-RELATED"/>
    <property type="match status" value="1"/>
</dbReference>
<organism evidence="2">
    <name type="scientific">Tanacetum cinerariifolium</name>
    <name type="common">Dalmatian daisy</name>
    <name type="synonym">Chrysanthemum cinerariifolium</name>
    <dbReference type="NCBI Taxonomy" id="118510"/>
    <lineage>
        <taxon>Eukaryota</taxon>
        <taxon>Viridiplantae</taxon>
        <taxon>Streptophyta</taxon>
        <taxon>Embryophyta</taxon>
        <taxon>Tracheophyta</taxon>
        <taxon>Spermatophyta</taxon>
        <taxon>Magnoliopsida</taxon>
        <taxon>eudicotyledons</taxon>
        <taxon>Gunneridae</taxon>
        <taxon>Pentapetalae</taxon>
        <taxon>asterids</taxon>
        <taxon>campanulids</taxon>
        <taxon>Asterales</taxon>
        <taxon>Asteraceae</taxon>
        <taxon>Asteroideae</taxon>
        <taxon>Anthemideae</taxon>
        <taxon>Anthemidinae</taxon>
        <taxon>Tanacetum</taxon>
    </lineage>
</organism>
<feature type="compositionally biased region" description="Acidic residues" evidence="1">
    <location>
        <begin position="18"/>
        <end position="28"/>
    </location>
</feature>
<comment type="caution">
    <text evidence="2">The sequence shown here is derived from an EMBL/GenBank/DDBJ whole genome shotgun (WGS) entry which is preliminary data.</text>
</comment>
<evidence type="ECO:0000256" key="1">
    <source>
        <dbReference type="SAM" id="MobiDB-lite"/>
    </source>
</evidence>
<protein>
    <submittedName>
        <fullName evidence="2">Transposase, mutator type</fullName>
    </submittedName>
</protein>
<dbReference type="PANTHER" id="PTHR31973:SF190">
    <property type="entry name" value="MULE TRANSPOSASE DOMAIN-CONTAINING PROTEIN"/>
    <property type="match status" value="1"/>
</dbReference>
<feature type="compositionally biased region" description="Basic and acidic residues" evidence="1">
    <location>
        <begin position="8"/>
        <end position="17"/>
    </location>
</feature>
<gene>
    <name evidence="2" type="ORF">Tci_470786</name>
</gene>
<name>A0A699HZZ7_TANCI</name>